<reference evidence="1" key="1">
    <citation type="submission" date="2022-10" db="EMBL/GenBank/DDBJ databases">
        <title>Genome Sequence of Xylaria curta.</title>
        <authorList>
            <person name="Buettner E."/>
        </authorList>
    </citation>
    <scope>NUCLEOTIDE SEQUENCE</scope>
    <source>
        <strain evidence="1">Babe10</strain>
    </source>
</reference>
<dbReference type="Proteomes" id="UP001143856">
    <property type="component" value="Unassembled WGS sequence"/>
</dbReference>
<keyword evidence="2" id="KW-1185">Reference proteome</keyword>
<evidence type="ECO:0000313" key="2">
    <source>
        <dbReference type="Proteomes" id="UP001143856"/>
    </source>
</evidence>
<proteinExistence type="predicted"/>
<name>A0ACC1PHT5_9PEZI</name>
<sequence>MRDDQAAEVHVDVAAAASAELGCFHLEFQKLQFQADVAALAVVELSKPKFRVDASRLAKVLCSVDSRLYDSTAAASTSRVEAGQPLLPIALDVSHPGFLILHIIRTVWS</sequence>
<accession>A0ACC1PHT5</accession>
<dbReference type="EMBL" id="JAPDGR010000269">
    <property type="protein sequence ID" value="KAJ2992427.1"/>
    <property type="molecule type" value="Genomic_DNA"/>
</dbReference>
<organism evidence="1 2">
    <name type="scientific">Xylaria curta</name>
    <dbReference type="NCBI Taxonomy" id="42375"/>
    <lineage>
        <taxon>Eukaryota</taxon>
        <taxon>Fungi</taxon>
        <taxon>Dikarya</taxon>
        <taxon>Ascomycota</taxon>
        <taxon>Pezizomycotina</taxon>
        <taxon>Sordariomycetes</taxon>
        <taxon>Xylariomycetidae</taxon>
        <taxon>Xylariales</taxon>
        <taxon>Xylariaceae</taxon>
        <taxon>Xylaria</taxon>
    </lineage>
</organism>
<comment type="caution">
    <text evidence="1">The sequence shown here is derived from an EMBL/GenBank/DDBJ whole genome shotgun (WGS) entry which is preliminary data.</text>
</comment>
<gene>
    <name evidence="1" type="ORF">NUW58_g2176</name>
</gene>
<protein>
    <submittedName>
        <fullName evidence="1">Uncharacterized protein</fullName>
    </submittedName>
</protein>
<evidence type="ECO:0000313" key="1">
    <source>
        <dbReference type="EMBL" id="KAJ2992427.1"/>
    </source>
</evidence>